<evidence type="ECO:0000256" key="1">
    <source>
        <dbReference type="SAM" id="Phobius"/>
    </source>
</evidence>
<evidence type="ECO:0000313" key="4">
    <source>
        <dbReference type="EMBL" id="MBJ6369137.1"/>
    </source>
</evidence>
<evidence type="ECO:0000259" key="3">
    <source>
        <dbReference type="Pfam" id="PF09990"/>
    </source>
</evidence>
<dbReference type="InterPro" id="IPR011429">
    <property type="entry name" value="Cyt_c_Planctomycete-type"/>
</dbReference>
<dbReference type="PROSITE" id="PS51450">
    <property type="entry name" value="LRR"/>
    <property type="match status" value="1"/>
</dbReference>
<feature type="domain" description="DUF2231" evidence="3">
    <location>
        <begin position="16"/>
        <end position="137"/>
    </location>
</feature>
<proteinExistence type="predicted"/>
<dbReference type="SUPFAM" id="SSF52047">
    <property type="entry name" value="RNI-like"/>
    <property type="match status" value="1"/>
</dbReference>
<accession>A0A8J7IGG1</accession>
<feature type="transmembrane region" description="Helical" evidence="1">
    <location>
        <begin position="51"/>
        <end position="71"/>
    </location>
</feature>
<dbReference type="Gene3D" id="3.80.10.10">
    <property type="entry name" value="Ribonuclease Inhibitor"/>
    <property type="match status" value="1"/>
</dbReference>
<dbReference type="Proteomes" id="UP000610931">
    <property type="component" value="Unassembled WGS sequence"/>
</dbReference>
<sequence>MTFFLETNIYQFFGRFHAMLVHLPIGFIILAVVFEMLALKKKIDLNRAISYAFLAGALSGVLSIVLGLMLASDGGYNEATLNIHKWTGITMTMIAFLLFFMKRKQKTRLWTQKSYPVLVIILVALLFVAGHNGGNLTHGSDYLLEHAPNPIRALAGMEPIRERVTDLDEALVYEDVIHPIFESKCNVCHNNDKAKGDLLLTDAESILKGGKNGNVIVAGNANESELYRRVTLNPTHKEFMPTEGRTPLTNEETMLVQWWIDEGAHFDKKVVELNLTDRIKAYLRDVGIGLKKTFIENLDLKKVDGKVIEAIQAEGFKIKPVSGNSALLEVTYSSYNKEPITTNKLEMLLKAKTNIVWLDFSGVPLNEDVVPKLGQLENLVALRMSNSNLTDAGIKAFESLKHLEYLNLYGNPISDASLESLQKLKGLQKLYLWKTNVSDEGMKSLKAYLEGATIVSGL</sequence>
<dbReference type="PANTHER" id="PTHR35889:SF3">
    <property type="entry name" value="F-BOX DOMAIN-CONTAINING PROTEIN"/>
    <property type="match status" value="1"/>
</dbReference>
<feature type="transmembrane region" description="Helical" evidence="1">
    <location>
        <begin position="83"/>
        <end position="101"/>
    </location>
</feature>
<dbReference type="EMBL" id="JAELVQ010000020">
    <property type="protein sequence ID" value="MBJ6369137.1"/>
    <property type="molecule type" value="Genomic_DNA"/>
</dbReference>
<feature type="domain" description="Cytochrome C Planctomycete-type" evidence="2">
    <location>
        <begin position="185"/>
        <end position="241"/>
    </location>
</feature>
<dbReference type="RefSeq" id="WP_199115953.1">
    <property type="nucleotide sequence ID" value="NZ_JAELVQ010000020.1"/>
</dbReference>
<keyword evidence="1" id="KW-0812">Transmembrane</keyword>
<organism evidence="4 5">
    <name type="scientific">Snuella sedimenti</name>
    <dbReference type="NCBI Taxonomy" id="2798802"/>
    <lineage>
        <taxon>Bacteria</taxon>
        <taxon>Pseudomonadati</taxon>
        <taxon>Bacteroidota</taxon>
        <taxon>Flavobacteriia</taxon>
        <taxon>Flavobacteriales</taxon>
        <taxon>Flavobacteriaceae</taxon>
        <taxon>Snuella</taxon>
    </lineage>
</organism>
<dbReference type="Pfam" id="PF13855">
    <property type="entry name" value="LRR_8"/>
    <property type="match status" value="1"/>
</dbReference>
<evidence type="ECO:0000259" key="2">
    <source>
        <dbReference type="Pfam" id="PF07635"/>
    </source>
</evidence>
<name>A0A8J7IGG1_9FLAO</name>
<evidence type="ECO:0000313" key="5">
    <source>
        <dbReference type="Proteomes" id="UP000610931"/>
    </source>
</evidence>
<dbReference type="InterPro" id="IPR001611">
    <property type="entry name" value="Leu-rich_rpt"/>
</dbReference>
<keyword evidence="1" id="KW-0472">Membrane</keyword>
<comment type="caution">
    <text evidence="4">The sequence shown here is derived from an EMBL/GenBank/DDBJ whole genome shotgun (WGS) entry which is preliminary data.</text>
</comment>
<dbReference type="AlphaFoldDB" id="A0A8J7IGG1"/>
<keyword evidence="5" id="KW-1185">Reference proteome</keyword>
<reference evidence="4" key="1">
    <citation type="submission" date="2020-12" db="EMBL/GenBank/DDBJ databases">
        <title>Snuella sp. nov., isolated from sediment in Incheon.</title>
        <authorList>
            <person name="Kim W."/>
        </authorList>
    </citation>
    <scope>NUCLEOTIDE SEQUENCE</scope>
    <source>
        <strain evidence="4">CAU 1569</strain>
    </source>
</reference>
<dbReference type="Pfam" id="PF09990">
    <property type="entry name" value="DUF2231"/>
    <property type="match status" value="1"/>
</dbReference>
<feature type="transmembrane region" description="Helical" evidence="1">
    <location>
        <begin position="113"/>
        <end position="130"/>
    </location>
</feature>
<dbReference type="Pfam" id="PF07635">
    <property type="entry name" value="PSCyt1"/>
    <property type="match status" value="1"/>
</dbReference>
<dbReference type="InterPro" id="IPR032675">
    <property type="entry name" value="LRR_dom_sf"/>
</dbReference>
<feature type="transmembrane region" description="Helical" evidence="1">
    <location>
        <begin position="20"/>
        <end position="39"/>
    </location>
</feature>
<evidence type="ECO:0008006" key="6">
    <source>
        <dbReference type="Google" id="ProtNLM"/>
    </source>
</evidence>
<gene>
    <name evidence="4" type="ORF">JF259_13660</name>
</gene>
<protein>
    <recommendedName>
        <fullName evidence="6">Cytochrome C Planctomycete-type domain-containing protein</fullName>
    </recommendedName>
</protein>
<keyword evidence="1" id="KW-1133">Transmembrane helix</keyword>
<dbReference type="PANTHER" id="PTHR35889">
    <property type="entry name" value="CYCLOINULO-OLIGOSACCHARIDE FRUCTANOTRANSFERASE-RELATED"/>
    <property type="match status" value="1"/>
</dbReference>
<dbReference type="InterPro" id="IPR019251">
    <property type="entry name" value="DUF2231_TM"/>
</dbReference>